<evidence type="ECO:0000313" key="2">
    <source>
        <dbReference type="EMBL" id="MBB6569817.1"/>
    </source>
</evidence>
<feature type="transmembrane region" description="Helical" evidence="1">
    <location>
        <begin position="12"/>
        <end position="38"/>
    </location>
</feature>
<evidence type="ECO:0000256" key="1">
    <source>
        <dbReference type="SAM" id="Phobius"/>
    </source>
</evidence>
<accession>A0A841SGS7</accession>
<proteinExistence type="predicted"/>
<keyword evidence="1" id="KW-1133">Transmembrane helix</keyword>
<sequence length="232" mass="25547">MLADVFNAVMGIQAGLALMIGWLWLFGWLLIHVVGPLVDKDKAQLKRDQAGAERYGWQRGVDTDAMLGSAAAASLRHSGRLRRMLVGQHEGRPIRMAEYTYSSGGKLPTKVVNHVVAVELPVLLPDLVVGERGQFELPLARFESESEAFNRAFDVYSADQRYSSAVLHPRMMEFLLANPGLRFRIFGPLIVIAAPAPWTVPGTLAVLPVLHGIAERIPPFVLQDFGRPRVSG</sequence>
<dbReference type="Proteomes" id="UP000553957">
    <property type="component" value="Unassembled WGS sequence"/>
</dbReference>
<organism evidence="2 3">
    <name type="scientific">Kribbella sandramycini</name>
    <dbReference type="NCBI Taxonomy" id="60450"/>
    <lineage>
        <taxon>Bacteria</taxon>
        <taxon>Bacillati</taxon>
        <taxon>Actinomycetota</taxon>
        <taxon>Actinomycetes</taxon>
        <taxon>Propionibacteriales</taxon>
        <taxon>Kribbellaceae</taxon>
        <taxon>Kribbella</taxon>
    </lineage>
</organism>
<evidence type="ECO:0000313" key="3">
    <source>
        <dbReference type="Proteomes" id="UP000553957"/>
    </source>
</evidence>
<comment type="caution">
    <text evidence="2">The sequence shown here is derived from an EMBL/GenBank/DDBJ whole genome shotgun (WGS) entry which is preliminary data.</text>
</comment>
<name>A0A841SGS7_9ACTN</name>
<gene>
    <name evidence="2" type="ORF">HNR71_005454</name>
</gene>
<reference evidence="2 3" key="1">
    <citation type="submission" date="2020-08" db="EMBL/GenBank/DDBJ databases">
        <title>Sequencing the genomes of 1000 actinobacteria strains.</title>
        <authorList>
            <person name="Klenk H.-P."/>
        </authorList>
    </citation>
    <scope>NUCLEOTIDE SEQUENCE [LARGE SCALE GENOMIC DNA]</scope>
    <source>
        <strain evidence="2 3">DSM 15626</strain>
    </source>
</reference>
<dbReference type="RefSeq" id="WP_337796558.1">
    <property type="nucleotide sequence ID" value="NZ_BAAAGT010000002.1"/>
</dbReference>
<protein>
    <submittedName>
        <fullName evidence="2">Uncharacterized protein</fullName>
    </submittedName>
</protein>
<keyword evidence="1" id="KW-0472">Membrane</keyword>
<dbReference type="AlphaFoldDB" id="A0A841SGS7"/>
<dbReference type="EMBL" id="JACHKF010000001">
    <property type="protein sequence ID" value="MBB6569817.1"/>
    <property type="molecule type" value="Genomic_DNA"/>
</dbReference>
<keyword evidence="1" id="KW-0812">Transmembrane</keyword>